<sequence>MFDKLRDKGYFEPIGNFLEWIEPDWDKHEKNLEKFNKKMMKTGVKIDAVLGIGEFEGSTLKERRNAYKGYITELNSNAKFGDIIGVNRPMYIHYGIYISHEKVIHFSSLESDTSFADNRIIQTDLKTFLRDSDTFFVLDVESLEERILKFPTLYPVMKIPTNINLSQIRKLFSKMKINSPEETVERAKSCLGNGSYNLATNNCEHFAVWCKTGVSKSYQVDAILSLILQGPTVKIKLI</sequence>
<dbReference type="GO" id="GO:0016746">
    <property type="term" value="F:acyltransferase activity"/>
    <property type="evidence" value="ECO:0007669"/>
    <property type="project" value="UniProtKB-KW"/>
</dbReference>
<gene>
    <name evidence="5" type="ORF">ACFOEJ_10660</name>
</gene>
<dbReference type="PANTHER" id="PTHR13943">
    <property type="entry name" value="HRAS-LIKE SUPPRESSOR - RELATED"/>
    <property type="match status" value="1"/>
</dbReference>
<keyword evidence="1" id="KW-0808">Transferase</keyword>
<dbReference type="EMBL" id="JBHRUJ010000016">
    <property type="protein sequence ID" value="MFC3211535.1"/>
    <property type="molecule type" value="Genomic_DNA"/>
</dbReference>
<evidence type="ECO:0000313" key="6">
    <source>
        <dbReference type="Proteomes" id="UP001595625"/>
    </source>
</evidence>
<dbReference type="PANTHER" id="PTHR13943:SF77">
    <property type="entry name" value="LRAT DOMAIN-CONTAINING PROTEIN"/>
    <property type="match status" value="1"/>
</dbReference>
<evidence type="ECO:0000256" key="3">
    <source>
        <dbReference type="ARBA" id="ARBA00023098"/>
    </source>
</evidence>
<organism evidence="5 6">
    <name type="scientific">Planomicrobium okeanokoites</name>
    <name type="common">Planococcus okeanokoites</name>
    <name type="synonym">Flavobacterium okeanokoites</name>
    <dbReference type="NCBI Taxonomy" id="244"/>
    <lineage>
        <taxon>Bacteria</taxon>
        <taxon>Bacillati</taxon>
        <taxon>Bacillota</taxon>
        <taxon>Bacilli</taxon>
        <taxon>Bacillales</taxon>
        <taxon>Caryophanaceae</taxon>
        <taxon>Planomicrobium</taxon>
    </lineage>
</organism>
<dbReference type="PROSITE" id="PS51934">
    <property type="entry name" value="LRAT"/>
    <property type="match status" value="1"/>
</dbReference>
<evidence type="ECO:0000256" key="1">
    <source>
        <dbReference type="ARBA" id="ARBA00022679"/>
    </source>
</evidence>
<keyword evidence="2" id="KW-0378">Hydrolase</keyword>
<keyword evidence="5" id="KW-0012">Acyltransferase</keyword>
<proteinExistence type="predicted"/>
<feature type="domain" description="LRAT" evidence="4">
    <location>
        <begin position="83"/>
        <end position="219"/>
    </location>
</feature>
<dbReference type="InterPro" id="IPR051496">
    <property type="entry name" value="H-rev107_PLA/AT"/>
</dbReference>
<evidence type="ECO:0000259" key="4">
    <source>
        <dbReference type="PROSITE" id="PS51934"/>
    </source>
</evidence>
<keyword evidence="3" id="KW-0443">Lipid metabolism</keyword>
<protein>
    <submittedName>
        <fullName evidence="5">Lecithin retinol acyltransferase family protein</fullName>
    </submittedName>
</protein>
<dbReference type="InterPro" id="IPR007053">
    <property type="entry name" value="LRAT_dom"/>
</dbReference>
<reference evidence="6" key="1">
    <citation type="journal article" date="2019" name="Int. J. Syst. Evol. Microbiol.">
        <title>The Global Catalogue of Microorganisms (GCM) 10K type strain sequencing project: providing services to taxonomists for standard genome sequencing and annotation.</title>
        <authorList>
            <consortium name="The Broad Institute Genomics Platform"/>
            <consortium name="The Broad Institute Genome Sequencing Center for Infectious Disease"/>
            <person name="Wu L."/>
            <person name="Ma J."/>
        </authorList>
    </citation>
    <scope>NUCLEOTIDE SEQUENCE [LARGE SCALE GENOMIC DNA]</scope>
    <source>
        <strain evidence="6">CCM 320</strain>
    </source>
</reference>
<dbReference type="Proteomes" id="UP001595625">
    <property type="component" value="Unassembled WGS sequence"/>
</dbReference>
<evidence type="ECO:0000256" key="2">
    <source>
        <dbReference type="ARBA" id="ARBA00022801"/>
    </source>
</evidence>
<comment type="caution">
    <text evidence="5">The sequence shown here is derived from an EMBL/GenBank/DDBJ whole genome shotgun (WGS) entry which is preliminary data.</text>
</comment>
<name>A0ABV7KPU4_PLAOK</name>
<accession>A0ABV7KPU4</accession>
<dbReference type="Pfam" id="PF04970">
    <property type="entry name" value="LRAT"/>
    <property type="match status" value="1"/>
</dbReference>
<evidence type="ECO:0000313" key="5">
    <source>
        <dbReference type="EMBL" id="MFC3211535.1"/>
    </source>
</evidence>
<dbReference type="RefSeq" id="WP_084245739.1">
    <property type="nucleotide sequence ID" value="NZ_FWYH01000010.1"/>
</dbReference>
<dbReference type="Gene3D" id="3.90.1720.10">
    <property type="entry name" value="endopeptidase domain like (from Nostoc punctiforme)"/>
    <property type="match status" value="1"/>
</dbReference>
<keyword evidence="6" id="KW-1185">Reference proteome</keyword>